<dbReference type="Proteomes" id="UP001642406">
    <property type="component" value="Unassembled WGS sequence"/>
</dbReference>
<sequence>MKTSLLSWATLALRQLTGRQDDGTGNTDGTAAVSPDPVLLIGGGASGTISAATFDGTAFSIVANITTDGTDPSWLLYQDPNRIYAVDENSNTTRLFQFDPTSNTFSLQQEATGSSGVVYLAMNLESTRMVGAAFGQGQVDVWEVSPDDGSLSLLKQIVSDDPLGPNTARQDAPHPHQALLENSGRFFVVNDLGTDTILVIDSLEDAFDVVNHVRVPDAGCGPRHGAFFPATGSDFPTNYLLVCEMLSVVEVFSLNFTGDGNLTFSHLQTISTFDPLQPPANVTTATAAEIVVSADNQHAYVSNRNTGNATDSLAHFGITGAIGSSSGDSLVLTFVETISSGGLSPRMFSLDRDSAESQVFMTNQDGELGLLAIGRDSASGNLSADTSTAPSVPLSVFGTAGQGPQFVQQVPIALPSA</sequence>
<proteinExistence type="inferred from homology"/>
<dbReference type="InterPro" id="IPR050282">
    <property type="entry name" value="Cycloisomerase_2"/>
</dbReference>
<protein>
    <recommendedName>
        <fullName evidence="5">6-phosphogluconolactonase</fullName>
    </recommendedName>
</protein>
<dbReference type="InterPro" id="IPR015943">
    <property type="entry name" value="WD40/YVTN_repeat-like_dom_sf"/>
</dbReference>
<comment type="similarity">
    <text evidence="1">Belongs to the cycloisomerase 2 family.</text>
</comment>
<dbReference type="Gene3D" id="2.130.10.10">
    <property type="entry name" value="YVTN repeat-like/Quinoprotein amine dehydrogenase"/>
    <property type="match status" value="1"/>
</dbReference>
<dbReference type="Pfam" id="PF10282">
    <property type="entry name" value="Lactonase"/>
    <property type="match status" value="1"/>
</dbReference>
<dbReference type="InterPro" id="IPR011048">
    <property type="entry name" value="Haem_d1_sf"/>
</dbReference>
<comment type="caution">
    <text evidence="3">The sequence shown here is derived from an EMBL/GenBank/DDBJ whole genome shotgun (WGS) entry which is preliminary data.</text>
</comment>
<name>A0ABP0B5A0_9PEZI</name>
<dbReference type="SUPFAM" id="SSF51004">
    <property type="entry name" value="C-terminal (heme d1) domain of cytochrome cd1-nitrite reductase"/>
    <property type="match status" value="1"/>
</dbReference>
<gene>
    <name evidence="3" type="ORF">SBRCBS47491_002168</name>
</gene>
<keyword evidence="4" id="KW-1185">Reference proteome</keyword>
<reference evidence="3 4" key="1">
    <citation type="submission" date="2024-01" db="EMBL/GenBank/DDBJ databases">
        <authorList>
            <person name="Allen C."/>
            <person name="Tagirdzhanova G."/>
        </authorList>
    </citation>
    <scope>NUCLEOTIDE SEQUENCE [LARGE SCALE GENOMIC DNA]</scope>
</reference>
<evidence type="ECO:0000256" key="2">
    <source>
        <dbReference type="SAM" id="SignalP"/>
    </source>
</evidence>
<evidence type="ECO:0008006" key="5">
    <source>
        <dbReference type="Google" id="ProtNLM"/>
    </source>
</evidence>
<dbReference type="PANTHER" id="PTHR30344:SF1">
    <property type="entry name" value="6-PHOSPHOGLUCONOLACTONASE"/>
    <property type="match status" value="1"/>
</dbReference>
<dbReference type="InterPro" id="IPR019405">
    <property type="entry name" value="Lactonase_7-beta_prop"/>
</dbReference>
<organism evidence="3 4">
    <name type="scientific">Sporothrix bragantina</name>
    <dbReference type="NCBI Taxonomy" id="671064"/>
    <lineage>
        <taxon>Eukaryota</taxon>
        <taxon>Fungi</taxon>
        <taxon>Dikarya</taxon>
        <taxon>Ascomycota</taxon>
        <taxon>Pezizomycotina</taxon>
        <taxon>Sordariomycetes</taxon>
        <taxon>Sordariomycetidae</taxon>
        <taxon>Ophiostomatales</taxon>
        <taxon>Ophiostomataceae</taxon>
        <taxon>Sporothrix</taxon>
    </lineage>
</organism>
<feature type="chain" id="PRO_5045785000" description="6-phosphogluconolactonase" evidence="2">
    <location>
        <begin position="19"/>
        <end position="417"/>
    </location>
</feature>
<keyword evidence="2" id="KW-0732">Signal</keyword>
<dbReference type="EMBL" id="CAWUHC010000012">
    <property type="protein sequence ID" value="CAK7214514.1"/>
    <property type="molecule type" value="Genomic_DNA"/>
</dbReference>
<accession>A0ABP0B5A0</accession>
<feature type="signal peptide" evidence="2">
    <location>
        <begin position="1"/>
        <end position="18"/>
    </location>
</feature>
<evidence type="ECO:0000313" key="3">
    <source>
        <dbReference type="EMBL" id="CAK7214514.1"/>
    </source>
</evidence>
<evidence type="ECO:0000256" key="1">
    <source>
        <dbReference type="ARBA" id="ARBA00005564"/>
    </source>
</evidence>
<evidence type="ECO:0000313" key="4">
    <source>
        <dbReference type="Proteomes" id="UP001642406"/>
    </source>
</evidence>
<dbReference type="PANTHER" id="PTHR30344">
    <property type="entry name" value="6-PHOSPHOGLUCONOLACTONASE-RELATED"/>
    <property type="match status" value="1"/>
</dbReference>